<dbReference type="InterPro" id="IPR041335">
    <property type="entry name" value="HSM3_N"/>
</dbReference>
<dbReference type="Gene3D" id="1.25.10.50">
    <property type="match status" value="1"/>
</dbReference>
<dbReference type="OrthoDB" id="4538483at2759"/>
<dbReference type="Proteomes" id="UP000054302">
    <property type="component" value="Unassembled WGS sequence"/>
</dbReference>
<dbReference type="AlphaFoldDB" id="A0A0D1WP42"/>
<feature type="domain" description="DNA mismatch repair protein HSM3 N-terminal" evidence="1">
    <location>
        <begin position="42"/>
        <end position="172"/>
    </location>
</feature>
<dbReference type="HOGENOM" id="CLU_821408_0_0_1"/>
<reference evidence="2 3" key="1">
    <citation type="submission" date="2015-01" db="EMBL/GenBank/DDBJ databases">
        <title>The Genome Sequence of Exophiala mesophila CBS40295.</title>
        <authorList>
            <consortium name="The Broad Institute Genomics Platform"/>
            <person name="Cuomo C."/>
            <person name="de Hoog S."/>
            <person name="Gorbushina A."/>
            <person name="Stielow B."/>
            <person name="Teixiera M."/>
            <person name="Abouelleil A."/>
            <person name="Chapman S.B."/>
            <person name="Priest M."/>
            <person name="Young S.K."/>
            <person name="Wortman J."/>
            <person name="Nusbaum C."/>
            <person name="Birren B."/>
        </authorList>
    </citation>
    <scope>NUCLEOTIDE SEQUENCE [LARGE SCALE GENOMIC DNA]</scope>
    <source>
        <strain evidence="2 3">CBS 40295</strain>
    </source>
</reference>
<accession>A0A0D1WP42</accession>
<sequence>MKSPRRIAVKMDAVIENQDVLFPQVFSHLESVESSATPLDEELLRRAARSLDSSSPKLILWRLLDTGERILQTIQQDPQPLTRLLERVISLIPFDELKQSISTDKLELGLQSLSSSIQLLCLAYISKAADTPSGASFVASTSTLMQTLLNTWLSTENTEIADRALQVIEALLLVDNTNNVTVVVSGEQVGEAQGQGLIWRRIFHDPAVYAILFEWTSLVRSNRDIKTKKGLQLVTISQARLFDFVARSAQLDWSAVTTSSLPSIESQYIQEDGSDRLYGGLLRYAASHMIDRGDILMEVLRQEFFIKLLQVIEEKNPSSVSPRLLEAIQQGAGMESTKKESEDVGMHL</sequence>
<evidence type="ECO:0000313" key="2">
    <source>
        <dbReference type="EMBL" id="KIV90830.1"/>
    </source>
</evidence>
<dbReference type="Pfam" id="PF18795">
    <property type="entry name" value="HSM3_N"/>
    <property type="match status" value="1"/>
</dbReference>
<protein>
    <recommendedName>
        <fullName evidence="1">DNA mismatch repair protein HSM3 N-terminal domain-containing protein</fullName>
    </recommendedName>
</protein>
<proteinExistence type="predicted"/>
<dbReference type="RefSeq" id="XP_016222404.1">
    <property type="nucleotide sequence ID" value="XM_016370111.1"/>
</dbReference>
<evidence type="ECO:0000259" key="1">
    <source>
        <dbReference type="Pfam" id="PF18795"/>
    </source>
</evidence>
<dbReference type="OMA" id="QWAALSM"/>
<dbReference type="STRING" id="212818.A0A0D1WP42"/>
<dbReference type="VEuPathDB" id="FungiDB:PV10_05438"/>
<keyword evidence="3" id="KW-1185">Reference proteome</keyword>
<dbReference type="GeneID" id="27323283"/>
<evidence type="ECO:0000313" key="3">
    <source>
        <dbReference type="Proteomes" id="UP000054302"/>
    </source>
</evidence>
<name>A0A0D1WP42_EXOME</name>
<organism evidence="2 3">
    <name type="scientific">Exophiala mesophila</name>
    <name type="common">Black yeast-like fungus</name>
    <dbReference type="NCBI Taxonomy" id="212818"/>
    <lineage>
        <taxon>Eukaryota</taxon>
        <taxon>Fungi</taxon>
        <taxon>Dikarya</taxon>
        <taxon>Ascomycota</taxon>
        <taxon>Pezizomycotina</taxon>
        <taxon>Eurotiomycetes</taxon>
        <taxon>Chaetothyriomycetidae</taxon>
        <taxon>Chaetothyriales</taxon>
        <taxon>Herpotrichiellaceae</taxon>
        <taxon>Exophiala</taxon>
    </lineage>
</organism>
<dbReference type="EMBL" id="KN847523">
    <property type="protein sequence ID" value="KIV90830.1"/>
    <property type="molecule type" value="Genomic_DNA"/>
</dbReference>
<gene>
    <name evidence="2" type="ORF">PV10_05438</name>
</gene>